<comment type="function">
    <text evidence="7">Single strand-specific metallo-endoribonuclease involved in late-stage 70S ribosome quality control and in maturation of the 3' terminus of the 16S rRNA.</text>
</comment>
<organism evidence="8 9">
    <name type="scientific">Phragmitibacter flavus</name>
    <dbReference type="NCBI Taxonomy" id="2576071"/>
    <lineage>
        <taxon>Bacteria</taxon>
        <taxon>Pseudomonadati</taxon>
        <taxon>Verrucomicrobiota</taxon>
        <taxon>Verrucomicrobiia</taxon>
        <taxon>Verrucomicrobiales</taxon>
        <taxon>Verrucomicrobiaceae</taxon>
        <taxon>Phragmitibacter</taxon>
    </lineage>
</organism>
<accession>A0A5R8K840</accession>
<evidence type="ECO:0000256" key="7">
    <source>
        <dbReference type="HAMAP-Rule" id="MF_00009"/>
    </source>
</evidence>
<dbReference type="GO" id="GO:0004222">
    <property type="term" value="F:metalloendopeptidase activity"/>
    <property type="evidence" value="ECO:0007669"/>
    <property type="project" value="InterPro"/>
</dbReference>
<keyword evidence="2 7" id="KW-0540">Nuclease</keyword>
<keyword evidence="9" id="KW-1185">Reference proteome</keyword>
<protein>
    <recommendedName>
        <fullName evidence="7">Endoribonuclease YbeY</fullName>
        <ecNumber evidence="7">3.1.-.-</ecNumber>
    </recommendedName>
</protein>
<dbReference type="Pfam" id="PF02130">
    <property type="entry name" value="YbeY"/>
    <property type="match status" value="1"/>
</dbReference>
<keyword evidence="7" id="KW-0698">rRNA processing</keyword>
<dbReference type="GO" id="GO:0005737">
    <property type="term" value="C:cytoplasm"/>
    <property type="evidence" value="ECO:0007669"/>
    <property type="project" value="UniProtKB-SubCell"/>
</dbReference>
<feature type="binding site" evidence="7">
    <location>
        <position position="124"/>
    </location>
    <ligand>
        <name>Zn(2+)</name>
        <dbReference type="ChEBI" id="CHEBI:29105"/>
        <note>catalytic</note>
    </ligand>
</feature>
<dbReference type="NCBIfam" id="TIGR00043">
    <property type="entry name" value="rRNA maturation RNase YbeY"/>
    <property type="match status" value="1"/>
</dbReference>
<dbReference type="EC" id="3.1.-.-" evidence="7"/>
<feature type="binding site" evidence="7">
    <location>
        <position position="130"/>
    </location>
    <ligand>
        <name>Zn(2+)</name>
        <dbReference type="ChEBI" id="CHEBI:29105"/>
        <note>catalytic</note>
    </ligand>
</feature>
<evidence type="ECO:0000313" key="8">
    <source>
        <dbReference type="EMBL" id="TLD68514.1"/>
    </source>
</evidence>
<evidence type="ECO:0000256" key="6">
    <source>
        <dbReference type="ARBA" id="ARBA00022833"/>
    </source>
</evidence>
<name>A0A5R8K840_9BACT</name>
<feature type="binding site" evidence="7">
    <location>
        <position position="120"/>
    </location>
    <ligand>
        <name>Zn(2+)</name>
        <dbReference type="ChEBI" id="CHEBI:29105"/>
        <note>catalytic</note>
    </ligand>
</feature>
<evidence type="ECO:0000313" key="9">
    <source>
        <dbReference type="Proteomes" id="UP000306196"/>
    </source>
</evidence>
<reference evidence="8 9" key="1">
    <citation type="submission" date="2019-05" db="EMBL/GenBank/DDBJ databases">
        <title>Verrucobacter flavum gen. nov., sp. nov. a new member of the family Verrucomicrobiaceae.</title>
        <authorList>
            <person name="Szuroczki S."/>
            <person name="Abbaszade G."/>
            <person name="Szabo A."/>
            <person name="Felfoldi T."/>
            <person name="Schumann P."/>
            <person name="Boka K."/>
            <person name="Keki Z."/>
            <person name="Toumi M."/>
            <person name="Toth E."/>
        </authorList>
    </citation>
    <scope>NUCLEOTIDE SEQUENCE [LARGE SCALE GENOMIC DNA]</scope>
    <source>
        <strain evidence="8 9">MG-N-17</strain>
    </source>
</reference>
<keyword evidence="6 7" id="KW-0862">Zinc</keyword>
<keyword evidence="3 7" id="KW-0479">Metal-binding</keyword>
<proteinExistence type="inferred from homology"/>
<evidence type="ECO:0000256" key="4">
    <source>
        <dbReference type="ARBA" id="ARBA00022759"/>
    </source>
</evidence>
<evidence type="ECO:0000256" key="5">
    <source>
        <dbReference type="ARBA" id="ARBA00022801"/>
    </source>
</evidence>
<keyword evidence="7" id="KW-0690">Ribosome biogenesis</keyword>
<dbReference type="GO" id="GO:0006364">
    <property type="term" value="P:rRNA processing"/>
    <property type="evidence" value="ECO:0007669"/>
    <property type="project" value="UniProtKB-UniRule"/>
</dbReference>
<keyword evidence="4 7" id="KW-0255">Endonuclease</keyword>
<dbReference type="GO" id="GO:0008270">
    <property type="term" value="F:zinc ion binding"/>
    <property type="evidence" value="ECO:0007669"/>
    <property type="project" value="UniProtKB-UniRule"/>
</dbReference>
<evidence type="ECO:0000256" key="2">
    <source>
        <dbReference type="ARBA" id="ARBA00022722"/>
    </source>
</evidence>
<keyword evidence="7" id="KW-0963">Cytoplasm</keyword>
<evidence type="ECO:0000256" key="1">
    <source>
        <dbReference type="ARBA" id="ARBA00010875"/>
    </source>
</evidence>
<dbReference type="SUPFAM" id="SSF55486">
    <property type="entry name" value="Metalloproteases ('zincins'), catalytic domain"/>
    <property type="match status" value="1"/>
</dbReference>
<dbReference type="EMBL" id="VAUV01000023">
    <property type="protein sequence ID" value="TLD68514.1"/>
    <property type="molecule type" value="Genomic_DNA"/>
</dbReference>
<comment type="caution">
    <text evidence="8">The sequence shown here is derived from an EMBL/GenBank/DDBJ whole genome shotgun (WGS) entry which is preliminary data.</text>
</comment>
<dbReference type="PANTHER" id="PTHR46986:SF1">
    <property type="entry name" value="ENDORIBONUCLEASE YBEY, CHLOROPLASTIC"/>
    <property type="match status" value="1"/>
</dbReference>
<dbReference type="InterPro" id="IPR002036">
    <property type="entry name" value="YbeY"/>
</dbReference>
<dbReference type="HAMAP" id="MF_00009">
    <property type="entry name" value="Endoribonucl_YbeY"/>
    <property type="match status" value="1"/>
</dbReference>
<dbReference type="Proteomes" id="UP000306196">
    <property type="component" value="Unassembled WGS sequence"/>
</dbReference>
<dbReference type="InterPro" id="IPR020549">
    <property type="entry name" value="YbeY_CS"/>
</dbReference>
<keyword evidence="5 7" id="KW-0378">Hydrolase</keyword>
<dbReference type="PANTHER" id="PTHR46986">
    <property type="entry name" value="ENDORIBONUCLEASE YBEY, CHLOROPLASTIC"/>
    <property type="match status" value="1"/>
</dbReference>
<sequence length="153" mass="17488">MKLKVKSHSPQPRLSLHAHYRGQPLHLAHWRKLAKAALAPCLAQLKFPEAPLATLEEIEISLISDPAIADVHAQFLDDPTPTDVITFHHGEILISLDTAARQAQEHSHPYEREVALYLIHGLLHLAGWNDIDPEERRQMHQHQNRILDNLWSE</sequence>
<dbReference type="AlphaFoldDB" id="A0A5R8K840"/>
<dbReference type="Gene3D" id="3.40.390.30">
    <property type="entry name" value="Metalloproteases ('zincins'), catalytic domain"/>
    <property type="match status" value="1"/>
</dbReference>
<evidence type="ECO:0000256" key="3">
    <source>
        <dbReference type="ARBA" id="ARBA00022723"/>
    </source>
</evidence>
<comment type="subcellular location">
    <subcellularLocation>
        <location evidence="7">Cytoplasm</location>
    </subcellularLocation>
</comment>
<dbReference type="InterPro" id="IPR023091">
    <property type="entry name" value="MetalPrtase_cat_dom_sf_prd"/>
</dbReference>
<dbReference type="PROSITE" id="PS01306">
    <property type="entry name" value="UPF0054"/>
    <property type="match status" value="1"/>
</dbReference>
<dbReference type="GO" id="GO:0004521">
    <property type="term" value="F:RNA endonuclease activity"/>
    <property type="evidence" value="ECO:0007669"/>
    <property type="project" value="UniProtKB-UniRule"/>
</dbReference>
<dbReference type="OrthoDB" id="9807740at2"/>
<comment type="cofactor">
    <cofactor evidence="7">
        <name>Zn(2+)</name>
        <dbReference type="ChEBI" id="CHEBI:29105"/>
    </cofactor>
    <text evidence="7">Binds 1 zinc ion.</text>
</comment>
<gene>
    <name evidence="7 8" type="primary">ybeY</name>
    <name evidence="8" type="ORF">FEM03_22170</name>
</gene>
<comment type="similarity">
    <text evidence="1 7">Belongs to the endoribonuclease YbeY family.</text>
</comment>